<reference evidence="2 3" key="1">
    <citation type="journal article" date="2012" name="Genome Biol.">
        <title>Genome and low-iron response of an oceanic diatom adapted to chronic iron limitation.</title>
        <authorList>
            <person name="Lommer M."/>
            <person name="Specht M."/>
            <person name="Roy A.S."/>
            <person name="Kraemer L."/>
            <person name="Andreson R."/>
            <person name="Gutowska M.A."/>
            <person name="Wolf J."/>
            <person name="Bergner S.V."/>
            <person name="Schilhabel M.B."/>
            <person name="Klostermeier U.C."/>
            <person name="Beiko R.G."/>
            <person name="Rosenstiel P."/>
            <person name="Hippler M."/>
            <person name="Laroche J."/>
        </authorList>
    </citation>
    <scope>NUCLEOTIDE SEQUENCE [LARGE SCALE GENOMIC DNA]</scope>
    <source>
        <strain evidence="2 3">CCMP1005</strain>
    </source>
</reference>
<dbReference type="eggNOG" id="ENOG502TF92">
    <property type="taxonomic scope" value="Eukaryota"/>
</dbReference>
<sequence>MGRKKRSAAAVKQGGDGAPAASAGRLPPNASADGHDASGDAPPAGRSHGRRTPPASVRDGPAPAGHRRHDAPRRPPPRPSTTDGDAPPPGSNPYAAPPSAPPGGGGGNKRARTDIDDVAPNGERQVYPVKKYRPDSYYKSIEAFAKYTKSHRMLDAAYVKWNTSGATPEKPIVFGIRIAGSFLSWGRGKTRDAAIDAAIRAAFALVAAHGYDDYTMTDDCFTEEPVDNFMGGMPPPPPPPPPPMGMPPPPPGVAPPSFGTEVIPQPALPAAQVSVASTIAHASAIGDGPAAVSLSTSGSAAASSNTAPPPTRSSGGLVFDGKAVDGDGAEMSPEELRTKVPSCWGRCIRALTTR</sequence>
<feature type="compositionally biased region" description="Low complexity" evidence="1">
    <location>
        <begin position="290"/>
        <end position="306"/>
    </location>
</feature>
<keyword evidence="3" id="KW-1185">Reference proteome</keyword>
<accession>K0TRH5</accession>
<dbReference type="EMBL" id="AGNL01000391">
    <property type="protein sequence ID" value="EJK77807.1"/>
    <property type="molecule type" value="Genomic_DNA"/>
</dbReference>
<comment type="caution">
    <text evidence="2">The sequence shown here is derived from an EMBL/GenBank/DDBJ whole genome shotgun (WGS) entry which is preliminary data.</text>
</comment>
<dbReference type="PANTHER" id="PTHR33472:SF28">
    <property type="entry name" value="BROMO AND FHA DOMAIN-CONTAINING PROTEIN DDB_G0267958"/>
    <property type="match status" value="1"/>
</dbReference>
<dbReference type="AlphaFoldDB" id="K0TRH5"/>
<evidence type="ECO:0000313" key="2">
    <source>
        <dbReference type="EMBL" id="EJK77807.1"/>
    </source>
</evidence>
<dbReference type="OMA" id="DAAYVKW"/>
<evidence type="ECO:0000256" key="1">
    <source>
        <dbReference type="SAM" id="MobiDB-lite"/>
    </source>
</evidence>
<proteinExistence type="predicted"/>
<gene>
    <name evidence="2" type="ORF">THAOC_00338</name>
</gene>
<name>K0TRH5_THAOC</name>
<dbReference type="PANTHER" id="PTHR33472">
    <property type="entry name" value="OS01G0106600 PROTEIN"/>
    <property type="match status" value="1"/>
</dbReference>
<dbReference type="Proteomes" id="UP000266841">
    <property type="component" value="Unassembled WGS sequence"/>
</dbReference>
<feature type="region of interest" description="Disordered" evidence="1">
    <location>
        <begin position="1"/>
        <end position="125"/>
    </location>
</feature>
<dbReference type="OrthoDB" id="48807at2759"/>
<organism evidence="2 3">
    <name type="scientific">Thalassiosira oceanica</name>
    <name type="common">Marine diatom</name>
    <dbReference type="NCBI Taxonomy" id="159749"/>
    <lineage>
        <taxon>Eukaryota</taxon>
        <taxon>Sar</taxon>
        <taxon>Stramenopiles</taxon>
        <taxon>Ochrophyta</taxon>
        <taxon>Bacillariophyta</taxon>
        <taxon>Coscinodiscophyceae</taxon>
        <taxon>Thalassiosirophycidae</taxon>
        <taxon>Thalassiosirales</taxon>
        <taxon>Thalassiosiraceae</taxon>
        <taxon>Thalassiosira</taxon>
    </lineage>
</organism>
<feature type="compositionally biased region" description="Pro residues" evidence="1">
    <location>
        <begin position="86"/>
        <end position="101"/>
    </location>
</feature>
<protein>
    <submittedName>
        <fullName evidence="2">Uncharacterized protein</fullName>
    </submittedName>
</protein>
<feature type="region of interest" description="Disordered" evidence="1">
    <location>
        <begin position="290"/>
        <end position="337"/>
    </location>
</feature>
<evidence type="ECO:0000313" key="3">
    <source>
        <dbReference type="Proteomes" id="UP000266841"/>
    </source>
</evidence>